<feature type="region of interest" description="Disordered" evidence="2">
    <location>
        <begin position="1"/>
        <end position="24"/>
    </location>
</feature>
<reference evidence="3" key="1">
    <citation type="submission" date="2020-07" db="EMBL/GenBank/DDBJ databases">
        <title>The High-quality genome of the commercially important snow crab, Chionoecetes opilio.</title>
        <authorList>
            <person name="Jeong J.-H."/>
            <person name="Ryu S."/>
        </authorList>
    </citation>
    <scope>NUCLEOTIDE SEQUENCE</scope>
    <source>
        <strain evidence="3">MADBK_172401_WGS</strain>
        <tissue evidence="3">Digestive gland</tissue>
    </source>
</reference>
<dbReference type="GO" id="GO:0000460">
    <property type="term" value="P:maturation of 5.8S rRNA"/>
    <property type="evidence" value="ECO:0007669"/>
    <property type="project" value="TreeGrafter"/>
</dbReference>
<sequence>MAEMDDDVGREVQQKSDEFPPGMAPKMLSLLKAVTTLEQDMKPLLAHPYHEAFSKESEVPVSAKISKDTCLAVYNTSRGLVGLVRYLLDNHNAILDYVLLGKVQSDRIESHFGHLRKLAGSNYWASVRQFMENEAVIRTRSLIWWSGYSIGDLSGKMTACRQEREVEDMQVAEELVGQTEHEELEDSMKAALGHIAGFEENPGEQVKAIYRSFTELLDRGKLLVPSSTAIDITLDICHIWKGLVKEKTTRRKLLECSLPRRVFVEVVNAHTSENGQLTGASCCKGHGLDKLIRQMAGALFNLFAGNMVRDINSDVHAKRKAGASTERLSPLERAKAGMMEVYTINSLFWMLMKSSGEEIDETLREDYKIEMGRLKDAQGRLAEVEARAQRQPVDTRAAARFIRRGLGISTKEEEGEGGKVLIQLTLITLA</sequence>
<protein>
    <recommendedName>
        <fullName evidence="1">Nuclear nucleic acid-binding protein C1D</fullName>
    </recommendedName>
</protein>
<name>A0A8J4Y1M8_CHIOP</name>
<dbReference type="PANTHER" id="PTHR15341">
    <property type="entry name" value="SUN-COR STEROID HORMONE RECEPTOR CO-REPRESSOR"/>
    <property type="match status" value="1"/>
</dbReference>
<comment type="similarity">
    <text evidence="1">Belongs to the C1D family.</text>
</comment>
<comment type="caution">
    <text evidence="3">The sequence shown here is derived from an EMBL/GenBank/DDBJ whole genome shotgun (WGS) entry which is preliminary data.</text>
</comment>
<dbReference type="GO" id="GO:0005737">
    <property type="term" value="C:cytoplasm"/>
    <property type="evidence" value="ECO:0007669"/>
    <property type="project" value="UniProtKB-SubCell"/>
</dbReference>
<dbReference type="GO" id="GO:0005730">
    <property type="term" value="C:nucleolus"/>
    <property type="evidence" value="ECO:0007669"/>
    <property type="project" value="UniProtKB-SubCell"/>
</dbReference>
<keyword evidence="1" id="KW-0698">rRNA processing</keyword>
<keyword evidence="1" id="KW-0694">RNA-binding</keyword>
<evidence type="ECO:0000256" key="1">
    <source>
        <dbReference type="RuleBase" id="RU368003"/>
    </source>
</evidence>
<dbReference type="Proteomes" id="UP000770661">
    <property type="component" value="Unassembled WGS sequence"/>
</dbReference>
<dbReference type="EMBL" id="JACEEZ010014406">
    <property type="protein sequence ID" value="KAG0719515.1"/>
    <property type="molecule type" value="Genomic_DNA"/>
</dbReference>
<dbReference type="GO" id="GO:0000178">
    <property type="term" value="C:exosome (RNase complex)"/>
    <property type="evidence" value="ECO:0007669"/>
    <property type="project" value="TreeGrafter"/>
</dbReference>
<dbReference type="GO" id="GO:0003677">
    <property type="term" value="F:DNA binding"/>
    <property type="evidence" value="ECO:0007669"/>
    <property type="project" value="UniProtKB-KW"/>
</dbReference>
<organism evidence="3 4">
    <name type="scientific">Chionoecetes opilio</name>
    <name type="common">Atlantic snow crab</name>
    <name type="synonym">Cancer opilio</name>
    <dbReference type="NCBI Taxonomy" id="41210"/>
    <lineage>
        <taxon>Eukaryota</taxon>
        <taxon>Metazoa</taxon>
        <taxon>Ecdysozoa</taxon>
        <taxon>Arthropoda</taxon>
        <taxon>Crustacea</taxon>
        <taxon>Multicrustacea</taxon>
        <taxon>Malacostraca</taxon>
        <taxon>Eumalacostraca</taxon>
        <taxon>Eucarida</taxon>
        <taxon>Decapoda</taxon>
        <taxon>Pleocyemata</taxon>
        <taxon>Brachyura</taxon>
        <taxon>Eubrachyura</taxon>
        <taxon>Majoidea</taxon>
        <taxon>Majidae</taxon>
        <taxon>Chionoecetes</taxon>
    </lineage>
</organism>
<dbReference type="GO" id="GO:0010468">
    <property type="term" value="P:regulation of gene expression"/>
    <property type="evidence" value="ECO:0007669"/>
    <property type="project" value="TreeGrafter"/>
</dbReference>
<evidence type="ECO:0000313" key="3">
    <source>
        <dbReference type="EMBL" id="KAG0719515.1"/>
    </source>
</evidence>
<gene>
    <name evidence="3" type="primary">c1d</name>
    <name evidence="3" type="ORF">GWK47_050310</name>
</gene>
<dbReference type="InterPro" id="IPR011082">
    <property type="entry name" value="Exosome-assoc_fac/DNA_repair"/>
</dbReference>
<comment type="subunit">
    <text evidence="1">Monomer and homodimer.</text>
</comment>
<dbReference type="OrthoDB" id="1421013at2759"/>
<proteinExistence type="inferred from homology"/>
<evidence type="ECO:0000313" key="4">
    <source>
        <dbReference type="Proteomes" id="UP000770661"/>
    </source>
</evidence>
<dbReference type="PANTHER" id="PTHR15341:SF3">
    <property type="entry name" value="NUCLEAR NUCLEIC ACID-BINDING PROTEIN C1D"/>
    <property type="match status" value="1"/>
</dbReference>
<keyword evidence="1" id="KW-0238">DNA-binding</keyword>
<feature type="compositionally biased region" description="Basic and acidic residues" evidence="2">
    <location>
        <begin position="7"/>
        <end position="18"/>
    </location>
</feature>
<accession>A0A8J4Y1M8</accession>
<keyword evidence="1" id="KW-0539">Nucleus</keyword>
<evidence type="ECO:0000256" key="2">
    <source>
        <dbReference type="SAM" id="MobiDB-lite"/>
    </source>
</evidence>
<comment type="subcellular location">
    <subcellularLocation>
        <location evidence="1">Cytoplasm</location>
    </subcellularLocation>
    <subcellularLocation>
        <location evidence="1">Nucleus</location>
        <location evidence="1">Nucleolus</location>
    </subcellularLocation>
    <subcellularLocation>
        <location evidence="1">Nucleus</location>
    </subcellularLocation>
</comment>
<dbReference type="GO" id="GO:0003723">
    <property type="term" value="F:RNA binding"/>
    <property type="evidence" value="ECO:0007669"/>
    <property type="project" value="UniProtKB-UniRule"/>
</dbReference>
<keyword evidence="4" id="KW-1185">Reference proteome</keyword>
<dbReference type="AlphaFoldDB" id="A0A8J4Y1M8"/>
<keyword evidence="1" id="KW-0963">Cytoplasm</keyword>
<comment type="function">
    <text evidence="1">Plays a role in the recruitment of the exosome to pre-rRNA to mediate the 3'-5' end processing of the 5.8S rRNA.</text>
</comment>